<proteinExistence type="predicted"/>
<protein>
    <submittedName>
        <fullName evidence="1">Uncharacterized protein</fullName>
    </submittedName>
</protein>
<sequence>MWYKILFSLFVISGLCIGQGVTTVIAETKKIVAKSCQ</sequence>
<accession>A0ABS4GXF8</accession>
<evidence type="ECO:0000313" key="2">
    <source>
        <dbReference type="Proteomes" id="UP001519343"/>
    </source>
</evidence>
<dbReference type="Proteomes" id="UP001519343">
    <property type="component" value="Unassembled WGS sequence"/>
</dbReference>
<comment type="caution">
    <text evidence="1">The sequence shown here is derived from an EMBL/GenBank/DDBJ whole genome shotgun (WGS) entry which is preliminary data.</text>
</comment>
<evidence type="ECO:0000313" key="1">
    <source>
        <dbReference type="EMBL" id="MBP1934951.1"/>
    </source>
</evidence>
<name>A0ABS4GXF8_9BACL</name>
<gene>
    <name evidence="1" type="ORF">J2Z37_004971</name>
</gene>
<reference evidence="1 2" key="1">
    <citation type="submission" date="2021-03" db="EMBL/GenBank/DDBJ databases">
        <title>Genomic Encyclopedia of Type Strains, Phase IV (KMG-IV): sequencing the most valuable type-strain genomes for metagenomic binning, comparative biology and taxonomic classification.</title>
        <authorList>
            <person name="Goeker M."/>
        </authorList>
    </citation>
    <scope>NUCLEOTIDE SEQUENCE [LARGE SCALE GENOMIC DNA]</scope>
    <source>
        <strain evidence="1 2">DSM 24738</strain>
    </source>
</reference>
<dbReference type="EMBL" id="JAGGKT010000033">
    <property type="protein sequence ID" value="MBP1934951.1"/>
    <property type="molecule type" value="Genomic_DNA"/>
</dbReference>
<keyword evidence="2" id="KW-1185">Reference proteome</keyword>
<organism evidence="1 2">
    <name type="scientific">Ammoniphilus resinae</name>
    <dbReference type="NCBI Taxonomy" id="861532"/>
    <lineage>
        <taxon>Bacteria</taxon>
        <taxon>Bacillati</taxon>
        <taxon>Bacillota</taxon>
        <taxon>Bacilli</taxon>
        <taxon>Bacillales</taxon>
        <taxon>Paenibacillaceae</taxon>
        <taxon>Aneurinibacillus group</taxon>
        <taxon>Ammoniphilus</taxon>
    </lineage>
</organism>